<organism evidence="7 8">
    <name type="scientific">Paenalcaligenes hominis</name>
    <dbReference type="NCBI Taxonomy" id="643674"/>
    <lineage>
        <taxon>Bacteria</taxon>
        <taxon>Pseudomonadati</taxon>
        <taxon>Pseudomonadota</taxon>
        <taxon>Betaproteobacteria</taxon>
        <taxon>Burkholderiales</taxon>
        <taxon>Alcaligenaceae</taxon>
        <taxon>Paenalcaligenes</taxon>
    </lineage>
</organism>
<dbReference type="OrthoDB" id="5290530at2"/>
<evidence type="ECO:0000256" key="3">
    <source>
        <dbReference type="ARBA" id="ARBA00022296"/>
    </source>
</evidence>
<keyword evidence="5 6" id="KW-0233">DNA recombination</keyword>
<dbReference type="NCBIfam" id="NF001463">
    <property type="entry name" value="PRK00321.1-4"/>
    <property type="match status" value="1"/>
</dbReference>
<dbReference type="GO" id="GO:0000018">
    <property type="term" value="P:regulation of DNA recombination"/>
    <property type="evidence" value="ECO:0007669"/>
    <property type="project" value="TreeGrafter"/>
</dbReference>
<dbReference type="GO" id="GO:0043590">
    <property type="term" value="C:bacterial nucleoid"/>
    <property type="evidence" value="ECO:0007669"/>
    <property type="project" value="TreeGrafter"/>
</dbReference>
<comment type="function">
    <text evidence="6">May be involved in recombination.</text>
</comment>
<evidence type="ECO:0000256" key="5">
    <source>
        <dbReference type="ARBA" id="ARBA00023172"/>
    </source>
</evidence>
<dbReference type="PANTHER" id="PTHR38103:SF1">
    <property type="entry name" value="RECOMBINATION-ASSOCIATED PROTEIN RDGC"/>
    <property type="match status" value="1"/>
</dbReference>
<keyword evidence="4 6" id="KW-0963">Cytoplasm</keyword>
<comment type="similarity">
    <text evidence="2 6">Belongs to the RdgC family.</text>
</comment>
<evidence type="ECO:0000256" key="4">
    <source>
        <dbReference type="ARBA" id="ARBA00022490"/>
    </source>
</evidence>
<evidence type="ECO:0000256" key="6">
    <source>
        <dbReference type="HAMAP-Rule" id="MF_00194"/>
    </source>
</evidence>
<dbReference type="Pfam" id="PF04381">
    <property type="entry name" value="RdgC"/>
    <property type="match status" value="1"/>
</dbReference>
<name>A0A1U9JXC8_9BURK</name>
<evidence type="ECO:0000256" key="2">
    <source>
        <dbReference type="ARBA" id="ARBA00008657"/>
    </source>
</evidence>
<reference evidence="7 8" key="1">
    <citation type="submission" date="2017-01" db="EMBL/GenBank/DDBJ databases">
        <title>Complete Genome Sequence of Paenalcaligenes hominis, Isolated from a paraplegic Patient with neurogenic bladder.</title>
        <authorList>
            <person name="Mukhopadhyay R."/>
            <person name="Joaquin J."/>
            <person name="Hogue R."/>
            <person name="Kilaru A."/>
            <person name="Jospin G."/>
            <person name="Mars K."/>
            <person name="Eisen J.A."/>
            <person name="Chaturvedi V."/>
        </authorList>
    </citation>
    <scope>NUCLEOTIDE SEQUENCE [LARGE SCALE GENOMIC DNA]</scope>
    <source>
        <strain evidence="7 8">15S00501</strain>
    </source>
</reference>
<dbReference type="GO" id="GO:0005737">
    <property type="term" value="C:cytoplasm"/>
    <property type="evidence" value="ECO:0007669"/>
    <property type="project" value="UniProtKB-UniRule"/>
</dbReference>
<dbReference type="GO" id="GO:0006310">
    <property type="term" value="P:DNA recombination"/>
    <property type="evidence" value="ECO:0007669"/>
    <property type="project" value="UniProtKB-UniRule"/>
</dbReference>
<dbReference type="KEGG" id="phn:PAEH1_00895"/>
<dbReference type="STRING" id="643674.PAEH1_00895"/>
<comment type="subcellular location">
    <subcellularLocation>
        <location evidence="1 6">Cytoplasm</location>
        <location evidence="1 6">Nucleoid</location>
    </subcellularLocation>
</comment>
<sequence>MWFKNLRLFRLHPEWTADSIDELVAKKAFTPGSSQDPVSLGWAPAHDQADLVHRVQGQILLTAKAEKKLLPSTVINQIARARAKDKEEEQGYKVGRKQMKELKEDLITELLPRAFSIERFVSVWIDPENRWLAIDAAAAATADEVMGLIAKTFDLFPALPVYTQQSPAAAMTSWLADFTLPYPFTIDQDAELKGSGESRSVVRYARHNLDSDEVRNHIVDGKQCTRLALTWADKISFVLTEGLELKRIAPTDLLTEQNQSESHDEAHVFDADFLLMSSELNVLIHELLEALGGEKKSPV</sequence>
<protein>
    <recommendedName>
        <fullName evidence="3 6">Recombination-associated protein RdgC</fullName>
    </recommendedName>
</protein>
<accession>A0A1U9JXC8</accession>
<evidence type="ECO:0000256" key="1">
    <source>
        <dbReference type="ARBA" id="ARBA00004453"/>
    </source>
</evidence>
<dbReference type="AlphaFoldDB" id="A0A1U9JXC8"/>
<gene>
    <name evidence="6" type="primary">rdgC</name>
    <name evidence="7" type="ORF">PAEH1_00895</name>
</gene>
<dbReference type="EMBL" id="CP019697">
    <property type="protein sequence ID" value="AQS50453.1"/>
    <property type="molecule type" value="Genomic_DNA"/>
</dbReference>
<dbReference type="GO" id="GO:0003690">
    <property type="term" value="F:double-stranded DNA binding"/>
    <property type="evidence" value="ECO:0007669"/>
    <property type="project" value="TreeGrafter"/>
</dbReference>
<dbReference type="Proteomes" id="UP000189369">
    <property type="component" value="Chromosome"/>
</dbReference>
<proteinExistence type="inferred from homology"/>
<evidence type="ECO:0000313" key="7">
    <source>
        <dbReference type="EMBL" id="AQS50453.1"/>
    </source>
</evidence>
<dbReference type="InterPro" id="IPR007476">
    <property type="entry name" value="RdgC"/>
</dbReference>
<dbReference type="PANTHER" id="PTHR38103">
    <property type="entry name" value="RECOMBINATION-ASSOCIATED PROTEIN RDGC"/>
    <property type="match status" value="1"/>
</dbReference>
<dbReference type="HAMAP" id="MF_00194">
    <property type="entry name" value="RdgC"/>
    <property type="match status" value="1"/>
</dbReference>
<dbReference type="NCBIfam" id="NF001464">
    <property type="entry name" value="PRK00321.1-5"/>
    <property type="match status" value="1"/>
</dbReference>
<evidence type="ECO:0000313" key="8">
    <source>
        <dbReference type="Proteomes" id="UP000189369"/>
    </source>
</evidence>